<organism evidence="4 5">
    <name type="scientific">Drosophila willistoni</name>
    <name type="common">Fruit fly</name>
    <dbReference type="NCBI Taxonomy" id="7260"/>
    <lineage>
        <taxon>Eukaryota</taxon>
        <taxon>Metazoa</taxon>
        <taxon>Ecdysozoa</taxon>
        <taxon>Arthropoda</taxon>
        <taxon>Hexapoda</taxon>
        <taxon>Insecta</taxon>
        <taxon>Pterygota</taxon>
        <taxon>Neoptera</taxon>
        <taxon>Endopterygota</taxon>
        <taxon>Diptera</taxon>
        <taxon>Brachycera</taxon>
        <taxon>Muscomorpha</taxon>
        <taxon>Ephydroidea</taxon>
        <taxon>Drosophilidae</taxon>
        <taxon>Drosophila</taxon>
        <taxon>Sophophora</taxon>
    </lineage>
</organism>
<dbReference type="OrthoDB" id="8068829at2759"/>
<feature type="region of interest" description="Disordered" evidence="1">
    <location>
        <begin position="24"/>
        <end position="104"/>
    </location>
</feature>
<dbReference type="InParanoid" id="B4ND87"/>
<sequence length="321" mass="35645">MVSQGLPNIAVTDSSRNVLVKRLRASLAGETPGSPSSAGASPKKSSKRRDTLQPSNSSEAKETERRSRMVEKKTKQPASLVPKQTRRKSNTNTAPPSIEDRDGTKKLETIVDELQPPTRNVQNEKTVEDNSVIVLESDGKEDDETKSSTKTLDYDSDETKSARKTLEDDSVIVLESDDEEDEKTLKAPNLVSVASQIAIGTHGSRYSSYTMTNTSSATTRYRHSPAAPLYMNRFVRNLARLRAANSYSRRTVAGYSFSNVDYELQARYKPHAPRALRPEDTSVSVAFSNWINSLDEKFGLESIIFLLVVVLILIGLYIIFH</sequence>
<dbReference type="InterPro" id="IPR003887">
    <property type="entry name" value="LEM_dom"/>
</dbReference>
<dbReference type="EMBL" id="CH964239">
    <property type="protein sequence ID" value="EDW82796.2"/>
    <property type="molecule type" value="Genomic_DNA"/>
</dbReference>
<name>B4ND87_DROWI</name>
<dbReference type="HOGENOM" id="CLU_652607_0_0_1"/>
<gene>
    <name evidence="4" type="primary">Dwil\GK10185</name>
    <name evidence="4" type="ORF">Dwil_GK10185</name>
</gene>
<proteinExistence type="predicted"/>
<feature type="transmembrane region" description="Helical" evidence="2">
    <location>
        <begin position="298"/>
        <end position="320"/>
    </location>
</feature>
<feature type="compositionally biased region" description="Low complexity" evidence="1">
    <location>
        <begin position="32"/>
        <end position="43"/>
    </location>
</feature>
<evidence type="ECO:0000259" key="3">
    <source>
        <dbReference type="PROSITE" id="PS50954"/>
    </source>
</evidence>
<dbReference type="STRING" id="7260.B4ND87"/>
<evidence type="ECO:0000256" key="1">
    <source>
        <dbReference type="SAM" id="MobiDB-lite"/>
    </source>
</evidence>
<keyword evidence="2" id="KW-0812">Transmembrane</keyword>
<dbReference type="PROSITE" id="PS50954">
    <property type="entry name" value="LEM"/>
    <property type="match status" value="1"/>
</dbReference>
<dbReference type="KEGG" id="dwi:6648807"/>
<accession>B4ND87</accession>
<keyword evidence="2" id="KW-1133">Transmembrane helix</keyword>
<evidence type="ECO:0000313" key="5">
    <source>
        <dbReference type="Proteomes" id="UP000007798"/>
    </source>
</evidence>
<evidence type="ECO:0000256" key="2">
    <source>
        <dbReference type="SAM" id="Phobius"/>
    </source>
</evidence>
<feature type="domain" description="LEM" evidence="3">
    <location>
        <begin position="1"/>
        <end position="30"/>
    </location>
</feature>
<dbReference type="Proteomes" id="UP000007798">
    <property type="component" value="Unassembled WGS sequence"/>
</dbReference>
<keyword evidence="2" id="KW-0472">Membrane</keyword>
<protein>
    <recommendedName>
        <fullName evidence="3">LEM domain-containing protein</fullName>
    </recommendedName>
</protein>
<keyword evidence="5" id="KW-1185">Reference proteome</keyword>
<feature type="compositionally biased region" description="Basic and acidic residues" evidence="1">
    <location>
        <begin position="59"/>
        <end position="74"/>
    </location>
</feature>
<dbReference type="AlphaFoldDB" id="B4ND87"/>
<feature type="region of interest" description="Disordered" evidence="1">
    <location>
        <begin position="117"/>
        <end position="163"/>
    </location>
</feature>
<reference evidence="4 5" key="1">
    <citation type="journal article" date="2007" name="Nature">
        <title>Evolution of genes and genomes on the Drosophila phylogeny.</title>
        <authorList>
            <consortium name="Drosophila 12 Genomes Consortium"/>
            <person name="Clark A.G."/>
            <person name="Eisen M.B."/>
            <person name="Smith D.R."/>
            <person name="Bergman C.M."/>
            <person name="Oliver B."/>
            <person name="Markow T.A."/>
            <person name="Kaufman T.C."/>
            <person name="Kellis M."/>
            <person name="Gelbart W."/>
            <person name="Iyer V.N."/>
            <person name="Pollard D.A."/>
            <person name="Sackton T.B."/>
            <person name="Larracuente A.M."/>
            <person name="Singh N.D."/>
            <person name="Abad J.P."/>
            <person name="Abt D.N."/>
            <person name="Adryan B."/>
            <person name="Aguade M."/>
            <person name="Akashi H."/>
            <person name="Anderson W.W."/>
            <person name="Aquadro C.F."/>
            <person name="Ardell D.H."/>
            <person name="Arguello R."/>
            <person name="Artieri C.G."/>
            <person name="Barbash D.A."/>
            <person name="Barker D."/>
            <person name="Barsanti P."/>
            <person name="Batterham P."/>
            <person name="Batzoglou S."/>
            <person name="Begun D."/>
            <person name="Bhutkar A."/>
            <person name="Blanco E."/>
            <person name="Bosak S.A."/>
            <person name="Bradley R.K."/>
            <person name="Brand A.D."/>
            <person name="Brent M.R."/>
            <person name="Brooks A.N."/>
            <person name="Brown R.H."/>
            <person name="Butlin R.K."/>
            <person name="Caggese C."/>
            <person name="Calvi B.R."/>
            <person name="Bernardo de Carvalho A."/>
            <person name="Caspi A."/>
            <person name="Castrezana S."/>
            <person name="Celniker S.E."/>
            <person name="Chang J.L."/>
            <person name="Chapple C."/>
            <person name="Chatterji S."/>
            <person name="Chinwalla A."/>
            <person name="Civetta A."/>
            <person name="Clifton S.W."/>
            <person name="Comeron J.M."/>
            <person name="Costello J.C."/>
            <person name="Coyne J.A."/>
            <person name="Daub J."/>
            <person name="David R.G."/>
            <person name="Delcher A.L."/>
            <person name="Delehaunty K."/>
            <person name="Do C.B."/>
            <person name="Ebling H."/>
            <person name="Edwards K."/>
            <person name="Eickbush T."/>
            <person name="Evans J.D."/>
            <person name="Filipski A."/>
            <person name="Findeiss S."/>
            <person name="Freyhult E."/>
            <person name="Fulton L."/>
            <person name="Fulton R."/>
            <person name="Garcia A.C."/>
            <person name="Gardiner A."/>
            <person name="Garfield D.A."/>
            <person name="Garvin B.E."/>
            <person name="Gibson G."/>
            <person name="Gilbert D."/>
            <person name="Gnerre S."/>
            <person name="Godfrey J."/>
            <person name="Good R."/>
            <person name="Gotea V."/>
            <person name="Gravely B."/>
            <person name="Greenberg A.J."/>
            <person name="Griffiths-Jones S."/>
            <person name="Gross S."/>
            <person name="Guigo R."/>
            <person name="Gustafson E.A."/>
            <person name="Haerty W."/>
            <person name="Hahn M.W."/>
            <person name="Halligan D.L."/>
            <person name="Halpern A.L."/>
            <person name="Halter G.M."/>
            <person name="Han M.V."/>
            <person name="Heger A."/>
            <person name="Hillier L."/>
            <person name="Hinrichs A.S."/>
            <person name="Holmes I."/>
            <person name="Hoskins R.A."/>
            <person name="Hubisz M.J."/>
            <person name="Hultmark D."/>
            <person name="Huntley M.A."/>
            <person name="Jaffe D.B."/>
            <person name="Jagadeeshan S."/>
            <person name="Jeck W.R."/>
            <person name="Johnson J."/>
            <person name="Jones C.D."/>
            <person name="Jordan W.C."/>
            <person name="Karpen G.H."/>
            <person name="Kataoka E."/>
            <person name="Keightley P.D."/>
            <person name="Kheradpour P."/>
            <person name="Kirkness E.F."/>
            <person name="Koerich L.B."/>
            <person name="Kristiansen K."/>
            <person name="Kudrna D."/>
            <person name="Kulathinal R.J."/>
            <person name="Kumar S."/>
            <person name="Kwok R."/>
            <person name="Lander E."/>
            <person name="Langley C.H."/>
            <person name="Lapoint R."/>
            <person name="Lazzaro B.P."/>
            <person name="Lee S.J."/>
            <person name="Levesque L."/>
            <person name="Li R."/>
            <person name="Lin C.F."/>
            <person name="Lin M.F."/>
            <person name="Lindblad-Toh K."/>
            <person name="Llopart A."/>
            <person name="Long M."/>
            <person name="Low L."/>
            <person name="Lozovsky E."/>
            <person name="Lu J."/>
            <person name="Luo M."/>
            <person name="Machado C.A."/>
            <person name="Makalowski W."/>
            <person name="Marzo M."/>
            <person name="Matsuda M."/>
            <person name="Matzkin L."/>
            <person name="McAllister B."/>
            <person name="McBride C.S."/>
            <person name="McKernan B."/>
            <person name="McKernan K."/>
            <person name="Mendez-Lago M."/>
            <person name="Minx P."/>
            <person name="Mollenhauer M.U."/>
            <person name="Montooth K."/>
            <person name="Mount S.M."/>
            <person name="Mu X."/>
            <person name="Myers E."/>
            <person name="Negre B."/>
            <person name="Newfeld S."/>
            <person name="Nielsen R."/>
            <person name="Noor M.A."/>
            <person name="O'Grady P."/>
            <person name="Pachter L."/>
            <person name="Papaceit M."/>
            <person name="Parisi M.J."/>
            <person name="Parisi M."/>
            <person name="Parts L."/>
            <person name="Pedersen J.S."/>
            <person name="Pesole G."/>
            <person name="Phillippy A.M."/>
            <person name="Ponting C.P."/>
            <person name="Pop M."/>
            <person name="Porcelli D."/>
            <person name="Powell J.R."/>
            <person name="Prohaska S."/>
            <person name="Pruitt K."/>
            <person name="Puig M."/>
            <person name="Quesneville H."/>
            <person name="Ram K.R."/>
            <person name="Rand D."/>
            <person name="Rasmussen M.D."/>
            <person name="Reed L.K."/>
            <person name="Reenan R."/>
            <person name="Reily A."/>
            <person name="Remington K.A."/>
            <person name="Rieger T.T."/>
            <person name="Ritchie M.G."/>
            <person name="Robin C."/>
            <person name="Rogers Y.H."/>
            <person name="Rohde C."/>
            <person name="Rozas J."/>
            <person name="Rubenfield M.J."/>
            <person name="Ruiz A."/>
            <person name="Russo S."/>
            <person name="Salzberg S.L."/>
            <person name="Sanchez-Gracia A."/>
            <person name="Saranga D.J."/>
            <person name="Sato H."/>
            <person name="Schaeffer S.W."/>
            <person name="Schatz M.C."/>
            <person name="Schlenke T."/>
            <person name="Schwartz R."/>
            <person name="Segarra C."/>
            <person name="Singh R.S."/>
            <person name="Sirot L."/>
            <person name="Sirota M."/>
            <person name="Sisneros N.B."/>
            <person name="Smith C.D."/>
            <person name="Smith T.F."/>
            <person name="Spieth J."/>
            <person name="Stage D.E."/>
            <person name="Stark A."/>
            <person name="Stephan W."/>
            <person name="Strausberg R.L."/>
            <person name="Strempel S."/>
            <person name="Sturgill D."/>
            <person name="Sutton G."/>
            <person name="Sutton G.G."/>
            <person name="Tao W."/>
            <person name="Teichmann S."/>
            <person name="Tobari Y.N."/>
            <person name="Tomimura Y."/>
            <person name="Tsolas J.M."/>
            <person name="Valente V.L."/>
            <person name="Venter E."/>
            <person name="Venter J.C."/>
            <person name="Vicario S."/>
            <person name="Vieira F.G."/>
            <person name="Vilella A.J."/>
            <person name="Villasante A."/>
            <person name="Walenz B."/>
            <person name="Wang J."/>
            <person name="Wasserman M."/>
            <person name="Watts T."/>
            <person name="Wilson D."/>
            <person name="Wilson R.K."/>
            <person name="Wing R.A."/>
            <person name="Wolfner M.F."/>
            <person name="Wong A."/>
            <person name="Wong G.K."/>
            <person name="Wu C.I."/>
            <person name="Wu G."/>
            <person name="Yamamoto D."/>
            <person name="Yang H.P."/>
            <person name="Yang S.P."/>
            <person name="Yorke J.A."/>
            <person name="Yoshida K."/>
            <person name="Zdobnov E."/>
            <person name="Zhang P."/>
            <person name="Zhang Y."/>
            <person name="Zimin A.V."/>
            <person name="Baldwin J."/>
            <person name="Abdouelleil A."/>
            <person name="Abdulkadir J."/>
            <person name="Abebe A."/>
            <person name="Abera B."/>
            <person name="Abreu J."/>
            <person name="Acer S.C."/>
            <person name="Aftuck L."/>
            <person name="Alexander A."/>
            <person name="An P."/>
            <person name="Anderson E."/>
            <person name="Anderson S."/>
            <person name="Arachi H."/>
            <person name="Azer M."/>
            <person name="Bachantsang P."/>
            <person name="Barry A."/>
            <person name="Bayul T."/>
            <person name="Berlin A."/>
            <person name="Bessette D."/>
            <person name="Bloom T."/>
            <person name="Blye J."/>
            <person name="Boguslavskiy L."/>
            <person name="Bonnet C."/>
            <person name="Boukhgalter B."/>
            <person name="Bourzgui I."/>
            <person name="Brown A."/>
            <person name="Cahill P."/>
            <person name="Channer S."/>
            <person name="Cheshatsang Y."/>
            <person name="Chuda L."/>
            <person name="Citroen M."/>
            <person name="Collymore A."/>
            <person name="Cooke P."/>
            <person name="Costello M."/>
            <person name="D'Aco K."/>
            <person name="Daza R."/>
            <person name="De Haan G."/>
            <person name="DeGray S."/>
            <person name="DeMaso C."/>
            <person name="Dhargay N."/>
            <person name="Dooley K."/>
            <person name="Dooley E."/>
            <person name="Doricent M."/>
            <person name="Dorje P."/>
            <person name="Dorjee K."/>
            <person name="Dupes A."/>
            <person name="Elong R."/>
            <person name="Falk J."/>
            <person name="Farina A."/>
            <person name="Faro S."/>
            <person name="Ferguson D."/>
            <person name="Fisher S."/>
            <person name="Foley C.D."/>
            <person name="Franke A."/>
            <person name="Friedrich D."/>
            <person name="Gadbois L."/>
            <person name="Gearin G."/>
            <person name="Gearin C.R."/>
            <person name="Giannoukos G."/>
            <person name="Goode T."/>
            <person name="Graham J."/>
            <person name="Grandbois E."/>
            <person name="Grewal S."/>
            <person name="Gyaltsen K."/>
            <person name="Hafez N."/>
            <person name="Hagos B."/>
            <person name="Hall J."/>
            <person name="Henson C."/>
            <person name="Hollinger A."/>
            <person name="Honan T."/>
            <person name="Huard M.D."/>
            <person name="Hughes L."/>
            <person name="Hurhula B."/>
            <person name="Husby M.E."/>
            <person name="Kamat A."/>
            <person name="Kanga B."/>
            <person name="Kashin S."/>
            <person name="Khazanovich D."/>
            <person name="Kisner P."/>
            <person name="Lance K."/>
            <person name="Lara M."/>
            <person name="Lee W."/>
            <person name="Lennon N."/>
            <person name="Letendre F."/>
            <person name="LeVine R."/>
            <person name="Lipovsky A."/>
            <person name="Liu X."/>
            <person name="Liu J."/>
            <person name="Liu S."/>
            <person name="Lokyitsang T."/>
            <person name="Lokyitsang Y."/>
            <person name="Lubonja R."/>
            <person name="Lui A."/>
            <person name="MacDonald P."/>
            <person name="Magnisalis V."/>
            <person name="Maru K."/>
            <person name="Matthews C."/>
            <person name="McCusker W."/>
            <person name="McDonough S."/>
            <person name="Mehta T."/>
            <person name="Meldrim J."/>
            <person name="Meneus L."/>
            <person name="Mihai O."/>
            <person name="Mihalev A."/>
            <person name="Mihova T."/>
            <person name="Mittelman R."/>
            <person name="Mlenga V."/>
            <person name="Montmayeur A."/>
            <person name="Mulrain L."/>
            <person name="Navidi A."/>
            <person name="Naylor J."/>
            <person name="Negash T."/>
            <person name="Nguyen T."/>
            <person name="Nguyen N."/>
            <person name="Nicol R."/>
            <person name="Norbu C."/>
            <person name="Norbu N."/>
            <person name="Novod N."/>
            <person name="O'Neill B."/>
            <person name="Osman S."/>
            <person name="Markiewicz E."/>
            <person name="Oyono O.L."/>
            <person name="Patti C."/>
            <person name="Phunkhang P."/>
            <person name="Pierre F."/>
            <person name="Priest M."/>
            <person name="Raghuraman S."/>
            <person name="Rege F."/>
            <person name="Reyes R."/>
            <person name="Rise C."/>
            <person name="Rogov P."/>
            <person name="Ross K."/>
            <person name="Ryan E."/>
            <person name="Settipalli S."/>
            <person name="Shea T."/>
            <person name="Sherpa N."/>
            <person name="Shi L."/>
            <person name="Shih D."/>
            <person name="Sparrow T."/>
            <person name="Spaulding J."/>
            <person name="Stalker J."/>
            <person name="Stange-Thomann N."/>
            <person name="Stavropoulos S."/>
            <person name="Stone C."/>
            <person name="Strader C."/>
            <person name="Tesfaye S."/>
            <person name="Thomson T."/>
            <person name="Thoulutsang Y."/>
            <person name="Thoulutsang D."/>
            <person name="Topham K."/>
            <person name="Topping I."/>
            <person name="Tsamla T."/>
            <person name="Vassiliev H."/>
            <person name="Vo A."/>
            <person name="Wangchuk T."/>
            <person name="Wangdi T."/>
            <person name="Weiand M."/>
            <person name="Wilkinson J."/>
            <person name="Wilson A."/>
            <person name="Yadav S."/>
            <person name="Young G."/>
            <person name="Yu Q."/>
            <person name="Zembek L."/>
            <person name="Zhong D."/>
            <person name="Zimmer A."/>
            <person name="Zwirko Z."/>
            <person name="Jaffe D.B."/>
            <person name="Alvarez P."/>
            <person name="Brockman W."/>
            <person name="Butler J."/>
            <person name="Chin C."/>
            <person name="Gnerre S."/>
            <person name="Grabherr M."/>
            <person name="Kleber M."/>
            <person name="Mauceli E."/>
            <person name="MacCallum I."/>
        </authorList>
    </citation>
    <scope>NUCLEOTIDE SEQUENCE [LARGE SCALE GENOMIC DNA]</scope>
    <source>
        <strain evidence="5">Tucson 14030-0811.24</strain>
    </source>
</reference>
<evidence type="ECO:0000313" key="4">
    <source>
        <dbReference type="EMBL" id="EDW82796.2"/>
    </source>
</evidence>